<comment type="similarity">
    <text evidence="10">Belongs to the glycosyl hydrolase 3 family. NagZ subfamily.</text>
</comment>
<dbReference type="GO" id="GO:0004563">
    <property type="term" value="F:beta-N-acetylhexosaminidase activity"/>
    <property type="evidence" value="ECO:0007669"/>
    <property type="project" value="UniProtKB-UniRule"/>
</dbReference>
<comment type="catalytic activity">
    <reaction evidence="1 10">
        <text>Hydrolysis of terminal non-reducing N-acetyl-D-hexosamine residues in N-acetyl-beta-D-hexosaminides.</text>
        <dbReference type="EC" id="3.2.1.52"/>
    </reaction>
</comment>
<dbReference type="InterPro" id="IPR001764">
    <property type="entry name" value="Glyco_hydro_3_N"/>
</dbReference>
<dbReference type="InterPro" id="IPR036962">
    <property type="entry name" value="Glyco_hydro_3_N_sf"/>
</dbReference>
<evidence type="ECO:0000256" key="9">
    <source>
        <dbReference type="ARBA" id="ARBA00023316"/>
    </source>
</evidence>
<feature type="active site" description="Nucleophile" evidence="10">
    <location>
        <position position="248"/>
    </location>
</feature>
<feature type="binding site" evidence="10">
    <location>
        <position position="61"/>
    </location>
    <ligand>
        <name>substrate</name>
    </ligand>
</feature>
<dbReference type="InterPro" id="IPR022956">
    <property type="entry name" value="Beta_hexosaminidase_bac"/>
</dbReference>
<reference evidence="12" key="1">
    <citation type="submission" date="2020-10" db="EMBL/GenBank/DDBJ databases">
        <authorList>
            <person name="Gilroy R."/>
        </authorList>
    </citation>
    <scope>NUCLEOTIDE SEQUENCE</scope>
    <source>
        <strain evidence="12">7463</strain>
    </source>
</reference>
<dbReference type="GO" id="GO:0008360">
    <property type="term" value="P:regulation of cell shape"/>
    <property type="evidence" value="ECO:0007669"/>
    <property type="project" value="UniProtKB-KW"/>
</dbReference>
<dbReference type="AlphaFoldDB" id="A0A9D1LFF0"/>
<dbReference type="GO" id="GO:0071555">
    <property type="term" value="P:cell wall organization"/>
    <property type="evidence" value="ECO:0007669"/>
    <property type="project" value="UniProtKB-KW"/>
</dbReference>
<keyword evidence="2 10" id="KW-0963">Cytoplasm</keyword>
<dbReference type="InterPro" id="IPR050226">
    <property type="entry name" value="NagZ_Beta-hexosaminidase"/>
</dbReference>
<dbReference type="InterPro" id="IPR017853">
    <property type="entry name" value="GH"/>
</dbReference>
<feature type="binding site" evidence="10">
    <location>
        <position position="135"/>
    </location>
    <ligand>
        <name>substrate</name>
    </ligand>
</feature>
<comment type="pathway">
    <text evidence="10">Cell wall biogenesis; peptidoglycan recycling.</text>
</comment>
<dbReference type="GO" id="GO:0009254">
    <property type="term" value="P:peptidoglycan turnover"/>
    <property type="evidence" value="ECO:0007669"/>
    <property type="project" value="UniProtKB-UniRule"/>
</dbReference>
<evidence type="ECO:0000256" key="2">
    <source>
        <dbReference type="ARBA" id="ARBA00022490"/>
    </source>
</evidence>
<gene>
    <name evidence="10 12" type="primary">nagZ</name>
    <name evidence="12" type="ORF">IAC56_00940</name>
</gene>
<keyword evidence="6 10" id="KW-0573">Peptidoglycan synthesis</keyword>
<organism evidence="12 13">
    <name type="scientific">Candidatus Aphodousia faecigallinarum</name>
    <dbReference type="NCBI Taxonomy" id="2840677"/>
    <lineage>
        <taxon>Bacteria</taxon>
        <taxon>Pseudomonadati</taxon>
        <taxon>Pseudomonadota</taxon>
        <taxon>Betaproteobacteria</taxon>
        <taxon>Burkholderiales</taxon>
        <taxon>Sutterellaceae</taxon>
        <taxon>Sutterellaceae incertae sedis</taxon>
        <taxon>Candidatus Aphodousia</taxon>
    </lineage>
</organism>
<dbReference type="Proteomes" id="UP000824083">
    <property type="component" value="Unassembled WGS sequence"/>
</dbReference>
<feature type="site" description="Important for catalytic activity" evidence="10">
    <location>
        <position position="176"/>
    </location>
</feature>
<evidence type="ECO:0000313" key="12">
    <source>
        <dbReference type="EMBL" id="HIU36836.1"/>
    </source>
</evidence>
<keyword evidence="3 10" id="KW-0132">Cell division</keyword>
<dbReference type="Pfam" id="PF00933">
    <property type="entry name" value="Glyco_hydro_3"/>
    <property type="match status" value="1"/>
</dbReference>
<feature type="domain" description="Glycoside hydrolase family 3 N-terminal" evidence="11">
    <location>
        <begin position="15"/>
        <end position="294"/>
    </location>
</feature>
<evidence type="ECO:0000313" key="13">
    <source>
        <dbReference type="Proteomes" id="UP000824083"/>
    </source>
</evidence>
<comment type="caution">
    <text evidence="12">The sequence shown here is derived from an EMBL/GenBank/DDBJ whole genome shotgun (WGS) entry which is preliminary data.</text>
</comment>
<dbReference type="InterPro" id="IPR019800">
    <property type="entry name" value="Glyco_hydro_3_AS"/>
</dbReference>
<dbReference type="Gene3D" id="3.20.20.300">
    <property type="entry name" value="Glycoside hydrolase, family 3, N-terminal domain"/>
    <property type="match status" value="1"/>
</dbReference>
<protein>
    <recommendedName>
        <fullName evidence="10">Beta-hexosaminidase</fullName>
        <ecNumber evidence="10">3.2.1.52</ecNumber>
    </recommendedName>
    <alternativeName>
        <fullName evidence="10">Beta-N-acetylhexosaminidase</fullName>
    </alternativeName>
    <alternativeName>
        <fullName evidence="10">N-acetyl-beta-glucosaminidase</fullName>
    </alternativeName>
</protein>
<dbReference type="NCBIfam" id="NF003740">
    <property type="entry name" value="PRK05337.1"/>
    <property type="match status" value="1"/>
</dbReference>
<reference evidence="12" key="2">
    <citation type="journal article" date="2021" name="PeerJ">
        <title>Extensive microbial diversity within the chicken gut microbiome revealed by metagenomics and culture.</title>
        <authorList>
            <person name="Gilroy R."/>
            <person name="Ravi A."/>
            <person name="Getino M."/>
            <person name="Pursley I."/>
            <person name="Horton D.L."/>
            <person name="Alikhan N.F."/>
            <person name="Baker D."/>
            <person name="Gharbi K."/>
            <person name="Hall N."/>
            <person name="Watson M."/>
            <person name="Adriaenssens E.M."/>
            <person name="Foster-Nyarko E."/>
            <person name="Jarju S."/>
            <person name="Secka A."/>
            <person name="Antonio M."/>
            <person name="Oren A."/>
            <person name="Chaudhuri R.R."/>
            <person name="La Ragione R."/>
            <person name="Hildebrand F."/>
            <person name="Pallen M.J."/>
        </authorList>
    </citation>
    <scope>NUCLEOTIDE SEQUENCE</scope>
    <source>
        <strain evidence="12">7463</strain>
    </source>
</reference>
<dbReference type="PANTHER" id="PTHR30480:SF13">
    <property type="entry name" value="BETA-HEXOSAMINIDASE"/>
    <property type="match status" value="1"/>
</dbReference>
<evidence type="ECO:0000256" key="5">
    <source>
        <dbReference type="ARBA" id="ARBA00022960"/>
    </source>
</evidence>
<dbReference type="PROSITE" id="PS00775">
    <property type="entry name" value="GLYCOSYL_HYDROL_F3"/>
    <property type="match status" value="1"/>
</dbReference>
<dbReference type="GO" id="GO:0051301">
    <property type="term" value="P:cell division"/>
    <property type="evidence" value="ECO:0007669"/>
    <property type="project" value="UniProtKB-KW"/>
</dbReference>
<dbReference type="SUPFAM" id="SSF51445">
    <property type="entry name" value="(Trans)glycosidases"/>
    <property type="match status" value="1"/>
</dbReference>
<feature type="binding site" evidence="10">
    <location>
        <begin position="165"/>
        <end position="166"/>
    </location>
    <ligand>
        <name>substrate</name>
    </ligand>
</feature>
<evidence type="ECO:0000259" key="11">
    <source>
        <dbReference type="Pfam" id="PF00933"/>
    </source>
</evidence>
<comment type="subcellular location">
    <subcellularLocation>
        <location evidence="10">Cytoplasm</location>
    </subcellularLocation>
</comment>
<keyword evidence="7 10" id="KW-0326">Glycosidase</keyword>
<dbReference type="GO" id="GO:0005737">
    <property type="term" value="C:cytoplasm"/>
    <property type="evidence" value="ECO:0007669"/>
    <property type="project" value="UniProtKB-SubCell"/>
</dbReference>
<accession>A0A9D1LFF0</accession>
<evidence type="ECO:0000256" key="4">
    <source>
        <dbReference type="ARBA" id="ARBA00022801"/>
    </source>
</evidence>
<dbReference type="GO" id="GO:0009252">
    <property type="term" value="P:peptidoglycan biosynthetic process"/>
    <property type="evidence" value="ECO:0007669"/>
    <property type="project" value="UniProtKB-KW"/>
</dbReference>
<keyword evidence="9 10" id="KW-0961">Cell wall biogenesis/degradation</keyword>
<keyword evidence="8 10" id="KW-0131">Cell cycle</keyword>
<dbReference type="GO" id="GO:0005975">
    <property type="term" value="P:carbohydrate metabolic process"/>
    <property type="evidence" value="ECO:0007669"/>
    <property type="project" value="InterPro"/>
</dbReference>
<keyword evidence="4 10" id="KW-0378">Hydrolase</keyword>
<feature type="active site" description="Proton donor/acceptor" evidence="10">
    <location>
        <position position="178"/>
    </location>
</feature>
<name>A0A9D1LFF0_9BURK</name>
<evidence type="ECO:0000256" key="6">
    <source>
        <dbReference type="ARBA" id="ARBA00022984"/>
    </source>
</evidence>
<proteinExistence type="inferred from homology"/>
<dbReference type="PANTHER" id="PTHR30480">
    <property type="entry name" value="BETA-HEXOSAMINIDASE-RELATED"/>
    <property type="match status" value="1"/>
</dbReference>
<sequence>MGPLVLDIEATALTQDDIRRLSDPLVGMVILFTRNYENRDQLTKLCQAIHSIKPGLLIAVDHEGGRVQRFREGFTAIPSMASLGQRWIDEPENALLEAISCGYVMASELRACGVDFTFAPCLDINFNRSQIIGERSFSNNPGVVTHLALGIIQGLRLAGMSNCGKHFPGHGWVIADSHLELPVDDRSYERLLFADLKPYRWMGQALDSVMAAHVLYPNIDSKPAGFSEHWLKKVLRDELQFTGVVFSDDLSMKGALSAGDVTQRATAALQAGCDMLILCNDFEASDELLRNLSFKDNQERSERVKRLAPKGEALNWEELKRSALYKRSKALIPTV</sequence>
<comment type="function">
    <text evidence="10">Plays a role in peptidoglycan recycling by cleaving the terminal beta-1,4-linked N-acetylglucosamine (GlcNAc) from peptide-linked peptidoglycan fragments, giving rise to free GlcNAc, anhydro-N-acetylmuramic acid and anhydro-N-acetylmuramic acid-linked peptides.</text>
</comment>
<keyword evidence="5 10" id="KW-0133">Cell shape</keyword>
<evidence type="ECO:0000256" key="10">
    <source>
        <dbReference type="HAMAP-Rule" id="MF_00364"/>
    </source>
</evidence>
<dbReference type="HAMAP" id="MF_00364">
    <property type="entry name" value="NagZ"/>
    <property type="match status" value="1"/>
</dbReference>
<evidence type="ECO:0000256" key="7">
    <source>
        <dbReference type="ARBA" id="ARBA00023295"/>
    </source>
</evidence>
<dbReference type="EMBL" id="DVMY01000021">
    <property type="protein sequence ID" value="HIU36836.1"/>
    <property type="molecule type" value="Genomic_DNA"/>
</dbReference>
<evidence type="ECO:0000256" key="1">
    <source>
        <dbReference type="ARBA" id="ARBA00001231"/>
    </source>
</evidence>
<dbReference type="EC" id="3.2.1.52" evidence="10"/>
<evidence type="ECO:0000256" key="8">
    <source>
        <dbReference type="ARBA" id="ARBA00023306"/>
    </source>
</evidence>
<evidence type="ECO:0000256" key="3">
    <source>
        <dbReference type="ARBA" id="ARBA00022618"/>
    </source>
</evidence>
<feature type="binding site" evidence="10">
    <location>
        <position position="69"/>
    </location>
    <ligand>
        <name>substrate</name>
    </ligand>
</feature>